<evidence type="ECO:0000313" key="3">
    <source>
        <dbReference type="Proteomes" id="UP001162060"/>
    </source>
</evidence>
<organism evidence="1 3">
    <name type="scientific">Peronospora matthiolae</name>
    <dbReference type="NCBI Taxonomy" id="2874970"/>
    <lineage>
        <taxon>Eukaryota</taxon>
        <taxon>Sar</taxon>
        <taxon>Stramenopiles</taxon>
        <taxon>Oomycota</taxon>
        <taxon>Peronosporomycetes</taxon>
        <taxon>Peronosporales</taxon>
        <taxon>Peronosporaceae</taxon>
        <taxon>Peronospora</taxon>
    </lineage>
</organism>
<dbReference type="AlphaFoldDB" id="A0AAV1UGB2"/>
<gene>
    <name evidence="1" type="ORF">PM001_LOCUS17873</name>
    <name evidence="2" type="ORF">PM001_LOCUS25779</name>
</gene>
<name>A0AAV1UGB2_9STRA</name>
<sequence length="120" mass="12824">MALKLFVSEFENVENYVVTYKGTMRCKLAMDQFSTRKSFQQFASGMKLTKERCGLSKRGCMSVTIVGQSSALASRSPCIALSTCASTSRSGCYHTHETAVPTAASTSSTCAYACPTAASC</sequence>
<dbReference type="EMBL" id="CAKLBY020000190">
    <property type="protein sequence ID" value="CAK7932723.1"/>
    <property type="molecule type" value="Genomic_DNA"/>
</dbReference>
<evidence type="ECO:0000313" key="2">
    <source>
        <dbReference type="EMBL" id="CAK7940629.1"/>
    </source>
</evidence>
<reference evidence="1" key="1">
    <citation type="submission" date="2024-01" db="EMBL/GenBank/DDBJ databases">
        <authorList>
            <person name="Webb A."/>
        </authorList>
    </citation>
    <scope>NUCLEOTIDE SEQUENCE</scope>
    <source>
        <strain evidence="1">Pm1</strain>
    </source>
</reference>
<dbReference type="EMBL" id="CAKLBY020000259">
    <property type="protein sequence ID" value="CAK7940629.1"/>
    <property type="molecule type" value="Genomic_DNA"/>
</dbReference>
<protein>
    <submittedName>
        <fullName evidence="1">Uncharacterized protein</fullName>
    </submittedName>
</protein>
<evidence type="ECO:0000313" key="1">
    <source>
        <dbReference type="EMBL" id="CAK7932723.1"/>
    </source>
</evidence>
<accession>A0AAV1UGB2</accession>
<dbReference type="Proteomes" id="UP001162060">
    <property type="component" value="Unassembled WGS sequence"/>
</dbReference>
<proteinExistence type="predicted"/>
<comment type="caution">
    <text evidence="1">The sequence shown here is derived from an EMBL/GenBank/DDBJ whole genome shotgun (WGS) entry which is preliminary data.</text>
</comment>